<name>A0A8H3VUP4_9PEZI</name>
<proteinExistence type="predicted"/>
<dbReference type="Gene3D" id="3.40.50.300">
    <property type="entry name" value="P-loop containing nucleotide triphosphate hydrolases"/>
    <property type="match status" value="1"/>
</dbReference>
<dbReference type="PANTHER" id="PTHR43394:SF1">
    <property type="entry name" value="ATP-BINDING CASSETTE SUB-FAMILY B MEMBER 10, MITOCHONDRIAL"/>
    <property type="match status" value="1"/>
</dbReference>
<feature type="domain" description="ABC transporter" evidence="2">
    <location>
        <begin position="40"/>
        <end position="96"/>
    </location>
</feature>
<comment type="caution">
    <text evidence="3">The sequence shown here is derived from an EMBL/GenBank/DDBJ whole genome shotgun (WGS) entry which is preliminary data.</text>
</comment>
<dbReference type="Proteomes" id="UP000434172">
    <property type="component" value="Unassembled WGS sequence"/>
</dbReference>
<dbReference type="GO" id="GO:0090374">
    <property type="term" value="P:oligopeptide export from mitochondrion"/>
    <property type="evidence" value="ECO:0007669"/>
    <property type="project" value="TreeGrafter"/>
</dbReference>
<dbReference type="EMBL" id="WOWK01000212">
    <property type="protein sequence ID" value="KAF0315319.1"/>
    <property type="molecule type" value="Genomic_DNA"/>
</dbReference>
<gene>
    <name evidence="3" type="ORF">GQ607_017463</name>
</gene>
<reference evidence="3 4" key="1">
    <citation type="submission" date="2019-12" db="EMBL/GenBank/DDBJ databases">
        <title>A genome sequence resource for the geographically widespread anthracnose pathogen Colletotrichum asianum.</title>
        <authorList>
            <person name="Meng Y."/>
        </authorList>
    </citation>
    <scope>NUCLEOTIDE SEQUENCE [LARGE SCALE GENOMIC DNA]</scope>
    <source>
        <strain evidence="3 4">ICMP 18580</strain>
    </source>
</reference>
<accession>A0A8H3VUP4</accession>
<dbReference type="GO" id="GO:0005524">
    <property type="term" value="F:ATP binding"/>
    <property type="evidence" value="ECO:0007669"/>
    <property type="project" value="InterPro"/>
</dbReference>
<dbReference type="InterPro" id="IPR039421">
    <property type="entry name" value="Type_1_exporter"/>
</dbReference>
<dbReference type="GO" id="GO:0005743">
    <property type="term" value="C:mitochondrial inner membrane"/>
    <property type="evidence" value="ECO:0007669"/>
    <property type="project" value="TreeGrafter"/>
</dbReference>
<dbReference type="SUPFAM" id="SSF52540">
    <property type="entry name" value="P-loop containing nucleoside triphosphate hydrolases"/>
    <property type="match status" value="1"/>
</dbReference>
<evidence type="ECO:0000256" key="1">
    <source>
        <dbReference type="SAM" id="MobiDB-lite"/>
    </source>
</evidence>
<evidence type="ECO:0000313" key="3">
    <source>
        <dbReference type="EMBL" id="KAF0315319.1"/>
    </source>
</evidence>
<dbReference type="PANTHER" id="PTHR43394">
    <property type="entry name" value="ATP-DEPENDENT PERMEASE MDL1, MITOCHONDRIAL"/>
    <property type="match status" value="1"/>
</dbReference>
<dbReference type="InterPro" id="IPR003439">
    <property type="entry name" value="ABC_transporter-like_ATP-bd"/>
</dbReference>
<evidence type="ECO:0000259" key="2">
    <source>
        <dbReference type="Pfam" id="PF00005"/>
    </source>
</evidence>
<evidence type="ECO:0000313" key="4">
    <source>
        <dbReference type="Proteomes" id="UP000434172"/>
    </source>
</evidence>
<dbReference type="InterPro" id="IPR027417">
    <property type="entry name" value="P-loop_NTPase"/>
</dbReference>
<feature type="region of interest" description="Disordered" evidence="1">
    <location>
        <begin position="27"/>
        <end position="56"/>
    </location>
</feature>
<organism evidence="3 4">
    <name type="scientific">Colletotrichum asianum</name>
    <dbReference type="NCBI Taxonomy" id="702518"/>
    <lineage>
        <taxon>Eukaryota</taxon>
        <taxon>Fungi</taxon>
        <taxon>Dikarya</taxon>
        <taxon>Ascomycota</taxon>
        <taxon>Pezizomycotina</taxon>
        <taxon>Sordariomycetes</taxon>
        <taxon>Hypocreomycetidae</taxon>
        <taxon>Glomerellales</taxon>
        <taxon>Glomerellaceae</taxon>
        <taxon>Colletotrichum</taxon>
        <taxon>Colletotrichum gloeosporioides species complex</taxon>
    </lineage>
</organism>
<keyword evidence="4" id="KW-1185">Reference proteome</keyword>
<dbReference type="AlphaFoldDB" id="A0A8H3VUP4"/>
<dbReference type="GO" id="GO:0015421">
    <property type="term" value="F:ABC-type oligopeptide transporter activity"/>
    <property type="evidence" value="ECO:0007669"/>
    <property type="project" value="TreeGrafter"/>
</dbReference>
<dbReference type="GO" id="GO:0016887">
    <property type="term" value="F:ATP hydrolysis activity"/>
    <property type="evidence" value="ECO:0007669"/>
    <property type="project" value="InterPro"/>
</dbReference>
<protein>
    <recommendedName>
        <fullName evidence="2">ABC transporter domain-containing protein</fullName>
    </recommendedName>
</protein>
<dbReference type="OrthoDB" id="6500128at2759"/>
<sequence>MAKATLLGAYNGAKDTCVSIVGLGEGQGDGEATEVSPSQVDSEPEKGRDHAGSPLNLDSEVKENGAKISHGQRSLIFIARTLARRSKIVILDEATALIDGRADKGLQAMLAELMIVATILTVTHRLDTIFDSCDRVLVTERGTRIVFLLCIKAG</sequence>
<dbReference type="Pfam" id="PF00005">
    <property type="entry name" value="ABC_tran"/>
    <property type="match status" value="1"/>
</dbReference>